<dbReference type="Pfam" id="PF00440">
    <property type="entry name" value="TetR_N"/>
    <property type="match status" value="1"/>
</dbReference>
<dbReference type="RefSeq" id="WP_131918075.1">
    <property type="nucleotide sequence ID" value="NZ_JAOQNU010000003.1"/>
</dbReference>
<dbReference type="InterPro" id="IPR050624">
    <property type="entry name" value="HTH-type_Tx_Regulator"/>
</dbReference>
<dbReference type="Gene3D" id="1.10.357.10">
    <property type="entry name" value="Tetracycline Repressor, domain 2"/>
    <property type="match status" value="1"/>
</dbReference>
<evidence type="ECO:0000313" key="4">
    <source>
        <dbReference type="EMBL" id="TCP68481.1"/>
    </source>
</evidence>
<evidence type="ECO:0000313" key="5">
    <source>
        <dbReference type="Proteomes" id="UP000294813"/>
    </source>
</evidence>
<evidence type="ECO:0000256" key="1">
    <source>
        <dbReference type="ARBA" id="ARBA00023125"/>
    </source>
</evidence>
<proteinExistence type="predicted"/>
<dbReference type="EMBL" id="SLXT01000003">
    <property type="protein sequence ID" value="TCP68481.1"/>
    <property type="molecule type" value="Genomic_DNA"/>
</dbReference>
<gene>
    <name evidence="4" type="ORF">EDD73_103112</name>
</gene>
<dbReference type="InterPro" id="IPR009057">
    <property type="entry name" value="Homeodomain-like_sf"/>
</dbReference>
<organism evidence="4 5">
    <name type="scientific">Heliophilum fasciatum</name>
    <dbReference type="NCBI Taxonomy" id="35700"/>
    <lineage>
        <taxon>Bacteria</taxon>
        <taxon>Bacillati</taxon>
        <taxon>Bacillota</taxon>
        <taxon>Clostridia</taxon>
        <taxon>Eubacteriales</taxon>
        <taxon>Heliobacteriaceae</taxon>
        <taxon>Heliophilum</taxon>
    </lineage>
</organism>
<dbReference type="PROSITE" id="PS50977">
    <property type="entry name" value="HTH_TETR_2"/>
    <property type="match status" value="1"/>
</dbReference>
<reference evidence="4 5" key="1">
    <citation type="submission" date="2019-03" db="EMBL/GenBank/DDBJ databases">
        <title>Genomic Encyclopedia of Type Strains, Phase IV (KMG-IV): sequencing the most valuable type-strain genomes for metagenomic binning, comparative biology and taxonomic classification.</title>
        <authorList>
            <person name="Goeker M."/>
        </authorList>
    </citation>
    <scope>NUCLEOTIDE SEQUENCE [LARGE SCALE GENOMIC DNA]</scope>
    <source>
        <strain evidence="4 5">DSM 11170</strain>
    </source>
</reference>
<sequence length="219" mass="24738">MARITKKPEERKAELLEAAYRLFVKKGYHHTAVSDIVKEVGVAQGTFFYYFATKEDVLEAITERYIVRMLEDAKRITENPNLTAPQKLNDVLNSVLRNLGTQGETILQVLLEEKYLGLRQKLQSHSEQRFTPYLITILEQGQAEKSMYIEHLPETIDFINGIFSLLVESALSANSPEGLARKAAVAEKLIACAVGVPREQMRFYAVAPQHGQEAISNEK</sequence>
<dbReference type="GO" id="GO:0003677">
    <property type="term" value="F:DNA binding"/>
    <property type="evidence" value="ECO:0007669"/>
    <property type="project" value="UniProtKB-UniRule"/>
</dbReference>
<dbReference type="PANTHER" id="PTHR43479:SF11">
    <property type="entry name" value="ACREF_ENVCD OPERON REPRESSOR-RELATED"/>
    <property type="match status" value="1"/>
</dbReference>
<dbReference type="InterPro" id="IPR001647">
    <property type="entry name" value="HTH_TetR"/>
</dbReference>
<accession>A0A4R2S7U6</accession>
<dbReference type="PRINTS" id="PR00455">
    <property type="entry name" value="HTHTETR"/>
</dbReference>
<feature type="domain" description="HTH tetR-type" evidence="3">
    <location>
        <begin position="9"/>
        <end position="69"/>
    </location>
</feature>
<feature type="DNA-binding region" description="H-T-H motif" evidence="2">
    <location>
        <begin position="32"/>
        <end position="51"/>
    </location>
</feature>
<evidence type="ECO:0000256" key="2">
    <source>
        <dbReference type="PROSITE-ProRule" id="PRU00335"/>
    </source>
</evidence>
<dbReference type="AlphaFoldDB" id="A0A4R2S7U6"/>
<comment type="caution">
    <text evidence="4">The sequence shown here is derived from an EMBL/GenBank/DDBJ whole genome shotgun (WGS) entry which is preliminary data.</text>
</comment>
<dbReference type="OrthoDB" id="9785164at2"/>
<dbReference type="SUPFAM" id="SSF46689">
    <property type="entry name" value="Homeodomain-like"/>
    <property type="match status" value="1"/>
</dbReference>
<name>A0A4R2S7U6_9FIRM</name>
<keyword evidence="5" id="KW-1185">Reference proteome</keyword>
<keyword evidence="1 2" id="KW-0238">DNA-binding</keyword>
<dbReference type="Proteomes" id="UP000294813">
    <property type="component" value="Unassembled WGS sequence"/>
</dbReference>
<dbReference type="PANTHER" id="PTHR43479">
    <property type="entry name" value="ACREF/ENVCD OPERON REPRESSOR-RELATED"/>
    <property type="match status" value="1"/>
</dbReference>
<evidence type="ECO:0000259" key="3">
    <source>
        <dbReference type="PROSITE" id="PS50977"/>
    </source>
</evidence>
<protein>
    <submittedName>
        <fullName evidence="4">TetR family transcriptional regulator</fullName>
    </submittedName>
</protein>